<evidence type="ECO:0000256" key="6">
    <source>
        <dbReference type="ARBA" id="ARBA00022692"/>
    </source>
</evidence>
<dbReference type="Gene3D" id="3.40.1110.10">
    <property type="entry name" value="Calcium-transporting ATPase, cytoplasmic domain N"/>
    <property type="match status" value="1"/>
</dbReference>
<evidence type="ECO:0000256" key="9">
    <source>
        <dbReference type="ARBA" id="ARBA00022741"/>
    </source>
</evidence>
<keyword evidence="15" id="KW-0186">Copper</keyword>
<evidence type="ECO:0000313" key="22">
    <source>
        <dbReference type="Proteomes" id="UP000184041"/>
    </source>
</evidence>
<dbReference type="InterPro" id="IPR044492">
    <property type="entry name" value="P_typ_ATPase_HD_dom"/>
</dbReference>
<keyword evidence="14 18" id="KW-1133">Transmembrane helix</keyword>
<dbReference type="GO" id="GO:0016887">
    <property type="term" value="F:ATP hydrolysis activity"/>
    <property type="evidence" value="ECO:0007669"/>
    <property type="project" value="InterPro"/>
</dbReference>
<dbReference type="SFLD" id="SFLDS00003">
    <property type="entry name" value="Haloacid_Dehalogenase"/>
    <property type="match status" value="1"/>
</dbReference>
<dbReference type="GO" id="GO:0043682">
    <property type="term" value="F:P-type divalent copper transporter activity"/>
    <property type="evidence" value="ECO:0007669"/>
    <property type="project" value="TreeGrafter"/>
</dbReference>
<dbReference type="GO" id="GO:0016491">
    <property type="term" value="F:oxidoreductase activity"/>
    <property type="evidence" value="ECO:0007669"/>
    <property type="project" value="InterPro"/>
</dbReference>
<dbReference type="NCBIfam" id="TIGR00003">
    <property type="entry name" value="copper ion binding protein"/>
    <property type="match status" value="2"/>
</dbReference>
<dbReference type="Gene3D" id="2.70.150.10">
    <property type="entry name" value="Calcium-transporting ATPase, cytoplasmic transduction domain A"/>
    <property type="match status" value="1"/>
</dbReference>
<evidence type="ECO:0000256" key="16">
    <source>
        <dbReference type="ARBA" id="ARBA00023065"/>
    </source>
</evidence>
<dbReference type="GO" id="GO:0055070">
    <property type="term" value="P:copper ion homeostasis"/>
    <property type="evidence" value="ECO:0007669"/>
    <property type="project" value="TreeGrafter"/>
</dbReference>
<dbReference type="SFLD" id="SFLDG00002">
    <property type="entry name" value="C1.7:_P-type_atpase_like"/>
    <property type="match status" value="1"/>
</dbReference>
<keyword evidence="7 18" id="KW-0479">Metal-binding</keyword>
<dbReference type="Pfam" id="PF00702">
    <property type="entry name" value="Hydrolase"/>
    <property type="match status" value="1"/>
</dbReference>
<dbReference type="InterPro" id="IPR027256">
    <property type="entry name" value="P-typ_ATPase_IB"/>
</dbReference>
<dbReference type="PRINTS" id="PR00120">
    <property type="entry name" value="HATPASE"/>
</dbReference>
<dbReference type="FunFam" id="2.70.150.10:FF:000020">
    <property type="entry name" value="Copper-exporting P-type ATPase A"/>
    <property type="match status" value="1"/>
</dbReference>
<keyword evidence="16" id="KW-0406">Ion transport</keyword>
<evidence type="ECO:0000259" key="20">
    <source>
        <dbReference type="PROSITE" id="PS50846"/>
    </source>
</evidence>
<evidence type="ECO:0000256" key="10">
    <source>
        <dbReference type="ARBA" id="ARBA00022796"/>
    </source>
</evidence>
<evidence type="ECO:0000256" key="2">
    <source>
        <dbReference type="ARBA" id="ARBA00006024"/>
    </source>
</evidence>
<keyword evidence="4" id="KW-0813">Transport</keyword>
<evidence type="ECO:0000256" key="19">
    <source>
        <dbReference type="SAM" id="MobiDB-lite"/>
    </source>
</evidence>
<evidence type="ECO:0000256" key="12">
    <source>
        <dbReference type="ARBA" id="ARBA00022842"/>
    </source>
</evidence>
<dbReference type="EC" id="7.2.2.8" evidence="3"/>
<dbReference type="InterPro" id="IPR059000">
    <property type="entry name" value="ATPase_P-type_domA"/>
</dbReference>
<feature type="transmembrane region" description="Helical" evidence="18">
    <location>
        <begin position="866"/>
        <end position="887"/>
    </location>
</feature>
<dbReference type="NCBIfam" id="TIGR01525">
    <property type="entry name" value="ATPase-IB_hvy"/>
    <property type="match status" value="1"/>
</dbReference>
<dbReference type="Proteomes" id="UP000184041">
    <property type="component" value="Unassembled WGS sequence"/>
</dbReference>
<feature type="domain" description="HMA" evidence="20">
    <location>
        <begin position="63"/>
        <end position="129"/>
    </location>
</feature>
<dbReference type="EMBL" id="FQUS01000026">
    <property type="protein sequence ID" value="SHG37853.1"/>
    <property type="molecule type" value="Genomic_DNA"/>
</dbReference>
<dbReference type="SFLD" id="SFLDF00027">
    <property type="entry name" value="p-type_atpase"/>
    <property type="match status" value="1"/>
</dbReference>
<gene>
    <name evidence="21" type="ORF">SAMN05443144_12640</name>
</gene>
<evidence type="ECO:0000256" key="4">
    <source>
        <dbReference type="ARBA" id="ARBA00022448"/>
    </source>
</evidence>
<keyword evidence="10" id="KW-0187">Copper transport</keyword>
<dbReference type="PROSITE" id="PS01047">
    <property type="entry name" value="HMA_1"/>
    <property type="match status" value="1"/>
</dbReference>
<dbReference type="SUPFAM" id="SSF81653">
    <property type="entry name" value="Calcium ATPase, transduction domain A"/>
    <property type="match status" value="1"/>
</dbReference>
<dbReference type="SUPFAM" id="SSF81665">
    <property type="entry name" value="Calcium ATPase, transmembrane domain M"/>
    <property type="match status" value="1"/>
</dbReference>
<protein>
    <recommendedName>
        <fullName evidence="3">P-type Cu(+) transporter</fullName>
        <ecNumber evidence="3">7.2.2.8</ecNumber>
    </recommendedName>
</protein>
<dbReference type="InterPro" id="IPR001757">
    <property type="entry name" value="P_typ_ATPase"/>
</dbReference>
<dbReference type="InterPro" id="IPR006122">
    <property type="entry name" value="HMA_Cu_ion-bd"/>
</dbReference>
<feature type="transmembrane region" description="Helical" evidence="18">
    <location>
        <begin position="525"/>
        <end position="548"/>
    </location>
</feature>
<dbReference type="InterPro" id="IPR011017">
    <property type="entry name" value="TRASH_dom"/>
</dbReference>
<dbReference type="FunFam" id="3.30.70.100:FF:000005">
    <property type="entry name" value="Copper-exporting P-type ATPase A"/>
    <property type="match status" value="1"/>
</dbReference>
<dbReference type="Pfam" id="PF04945">
    <property type="entry name" value="YHS"/>
    <property type="match status" value="1"/>
</dbReference>
<comment type="similarity">
    <text evidence="2 18">Belongs to the cation transport ATPase (P-type) (TC 3.A.3) family. Type IB subfamily.</text>
</comment>
<evidence type="ECO:0000256" key="3">
    <source>
        <dbReference type="ARBA" id="ARBA00012517"/>
    </source>
</evidence>
<dbReference type="GO" id="GO:0060003">
    <property type="term" value="P:copper ion export"/>
    <property type="evidence" value="ECO:0007669"/>
    <property type="project" value="UniProtKB-ARBA"/>
</dbReference>
<evidence type="ECO:0000256" key="14">
    <source>
        <dbReference type="ARBA" id="ARBA00022989"/>
    </source>
</evidence>
<dbReference type="Gene3D" id="3.40.50.1000">
    <property type="entry name" value="HAD superfamily/HAD-like"/>
    <property type="match status" value="1"/>
</dbReference>
<evidence type="ECO:0000256" key="7">
    <source>
        <dbReference type="ARBA" id="ARBA00022723"/>
    </source>
</evidence>
<dbReference type="STRING" id="1194090.SAMN05443144_12640"/>
<dbReference type="GO" id="GO:0005524">
    <property type="term" value="F:ATP binding"/>
    <property type="evidence" value="ECO:0007669"/>
    <property type="project" value="UniProtKB-UniRule"/>
</dbReference>
<dbReference type="PANTHER" id="PTHR43520">
    <property type="entry name" value="ATP7, ISOFORM B"/>
    <property type="match status" value="1"/>
</dbReference>
<feature type="transmembrane region" description="Helical" evidence="18">
    <location>
        <begin position="274"/>
        <end position="293"/>
    </location>
</feature>
<dbReference type="NCBIfam" id="TIGR01494">
    <property type="entry name" value="ATPase_P-type"/>
    <property type="match status" value="1"/>
</dbReference>
<feature type="transmembrane region" description="Helical" evidence="18">
    <location>
        <begin position="345"/>
        <end position="363"/>
    </location>
</feature>
<dbReference type="Pfam" id="PF00403">
    <property type="entry name" value="HMA"/>
    <property type="match status" value="2"/>
</dbReference>
<dbReference type="PROSITE" id="PS00154">
    <property type="entry name" value="ATPASE_E1_E2"/>
    <property type="match status" value="1"/>
</dbReference>
<dbReference type="PRINTS" id="PR00119">
    <property type="entry name" value="CATATPASE"/>
</dbReference>
<evidence type="ECO:0000256" key="15">
    <source>
        <dbReference type="ARBA" id="ARBA00023008"/>
    </source>
</evidence>
<keyword evidence="8" id="KW-0677">Repeat</keyword>
<evidence type="ECO:0000256" key="8">
    <source>
        <dbReference type="ARBA" id="ARBA00022737"/>
    </source>
</evidence>
<accession>A0A1M5JCV7</accession>
<evidence type="ECO:0000256" key="18">
    <source>
        <dbReference type="RuleBase" id="RU362081"/>
    </source>
</evidence>
<keyword evidence="22" id="KW-1185">Reference proteome</keyword>
<dbReference type="Gene3D" id="3.30.70.100">
    <property type="match status" value="2"/>
</dbReference>
<dbReference type="FunFam" id="3.40.50.1000:FF:000333">
    <property type="entry name" value="Copper-transporting ATPase 2"/>
    <property type="match status" value="1"/>
</dbReference>
<dbReference type="InterPro" id="IPR012348">
    <property type="entry name" value="RNR-like"/>
</dbReference>
<feature type="transmembrane region" description="Helical" evidence="18">
    <location>
        <begin position="314"/>
        <end position="333"/>
    </location>
</feature>
<dbReference type="AlphaFoldDB" id="A0A1M5JCV7"/>
<keyword evidence="9 18" id="KW-0547">Nucleotide-binding</keyword>
<dbReference type="GO" id="GO:0005886">
    <property type="term" value="C:plasma membrane"/>
    <property type="evidence" value="ECO:0007669"/>
    <property type="project" value="UniProtKB-SubCell"/>
</dbReference>
<dbReference type="SUPFAM" id="SSF56784">
    <property type="entry name" value="HAD-like"/>
    <property type="match status" value="1"/>
</dbReference>
<feature type="transmembrane region" description="Helical" evidence="18">
    <location>
        <begin position="497"/>
        <end position="519"/>
    </location>
</feature>
<evidence type="ECO:0000256" key="13">
    <source>
        <dbReference type="ARBA" id="ARBA00022967"/>
    </source>
</evidence>
<feature type="region of interest" description="Disordered" evidence="19">
    <location>
        <begin position="205"/>
        <end position="226"/>
    </location>
</feature>
<keyword evidence="12" id="KW-0460">Magnesium</keyword>
<dbReference type="Pfam" id="PF00122">
    <property type="entry name" value="E1-E2_ATPase"/>
    <property type="match status" value="1"/>
</dbReference>
<keyword evidence="13" id="KW-1278">Translocase</keyword>
<feature type="transmembrane region" description="Helical" evidence="18">
    <location>
        <begin position="239"/>
        <end position="259"/>
    </location>
</feature>
<dbReference type="FunFam" id="3.30.70.100:FF:000001">
    <property type="entry name" value="ATPase copper transporting beta"/>
    <property type="match status" value="1"/>
</dbReference>
<dbReference type="GO" id="GO:0140581">
    <property type="term" value="F:P-type monovalent copper transporter activity"/>
    <property type="evidence" value="ECO:0007669"/>
    <property type="project" value="UniProtKB-EC"/>
</dbReference>
<feature type="compositionally biased region" description="Basic and acidic residues" evidence="19">
    <location>
        <begin position="208"/>
        <end position="226"/>
    </location>
</feature>
<dbReference type="InterPro" id="IPR007029">
    <property type="entry name" value="YHS_dom"/>
</dbReference>
<dbReference type="OrthoDB" id="9770315at2"/>
<dbReference type="GO" id="GO:0005507">
    <property type="term" value="F:copper ion binding"/>
    <property type="evidence" value="ECO:0007669"/>
    <property type="project" value="InterPro"/>
</dbReference>
<dbReference type="InterPro" id="IPR008250">
    <property type="entry name" value="ATPase_P-typ_transduc_dom_A_sf"/>
</dbReference>
<dbReference type="NCBIfam" id="TIGR01511">
    <property type="entry name" value="ATPase-IB1_Cu"/>
    <property type="match status" value="1"/>
</dbReference>
<dbReference type="PANTHER" id="PTHR43520:SF8">
    <property type="entry name" value="P-TYPE CU(+) TRANSPORTER"/>
    <property type="match status" value="1"/>
</dbReference>
<reference evidence="21 22" key="1">
    <citation type="submission" date="2016-11" db="EMBL/GenBank/DDBJ databases">
        <authorList>
            <person name="Jaros S."/>
            <person name="Januszkiewicz K."/>
            <person name="Wedrychowicz H."/>
        </authorList>
    </citation>
    <scope>NUCLEOTIDE SEQUENCE [LARGE SCALE GENOMIC DNA]</scope>
    <source>
        <strain evidence="21 22">DSM 21986</strain>
    </source>
</reference>
<evidence type="ECO:0000256" key="1">
    <source>
        <dbReference type="ARBA" id="ARBA00004651"/>
    </source>
</evidence>
<evidence type="ECO:0000256" key="5">
    <source>
        <dbReference type="ARBA" id="ARBA00022475"/>
    </source>
</evidence>
<dbReference type="SMART" id="SM00746">
    <property type="entry name" value="TRASH"/>
    <property type="match status" value="1"/>
</dbReference>
<dbReference type="InterPro" id="IPR036412">
    <property type="entry name" value="HAD-like_sf"/>
</dbReference>
<dbReference type="InterPro" id="IPR018303">
    <property type="entry name" value="ATPase_P-typ_P_site"/>
</dbReference>
<dbReference type="CDD" id="cd02094">
    <property type="entry name" value="P-type_ATPase_Cu-like"/>
    <property type="match status" value="1"/>
</dbReference>
<proteinExistence type="inferred from homology"/>
<dbReference type="InterPro" id="IPR036163">
    <property type="entry name" value="HMA_dom_sf"/>
</dbReference>
<dbReference type="PROSITE" id="PS50846">
    <property type="entry name" value="HMA_2"/>
    <property type="match status" value="2"/>
</dbReference>
<dbReference type="InterPro" id="IPR023298">
    <property type="entry name" value="ATPase_P-typ_TM_dom_sf"/>
</dbReference>
<sequence>MAKDIVCRMEVESPSDWQSTYQGETFEFCSEKCKNEFEENPEKFVTGKDKAGATYNITPNGVEKLQLPIVDMSCASCAVTIEKEIRRLPGIQKAVVNGATEKAYVEFDRSETSVTQIIGAIKKSGYKAGYATLRLGIGGMHCNSCVSQIERELDQTPGVLSASVDLGTESAVVKYLPSEVDMPAIKNIIERLGYETFEASRLSDPVEDDKKTGKQEKLKTKEEPVDENQLAREKEYKSLMWKFIFSAVISIPVMIFSYPDFLGLPDQFQRGTDLLYWIWFSMGVVTLPVMFWAGSHFYTGAWAAFKNRSANMHTLIAVGITAAWLYSTVAVLFPEIFPTEALAEVFYDVTAVVVALVDLGLALEIRAKGRSSEAIKKLMGLQAKTARVVRDGKEQDIPVEEVVLDDIIVVRPGEKIPVDGEIVEGSSAIDESMITGESIPVEKHTGDEVIGATINKTGSFKFRATKVGKDTALAQIVQMVEEAQSSKPPIQRVVDRVSGYFVPAVIILAIAAFVIWYLVGPAPALIYALVVAVTVLIIACPCALGLATPISLMVGVGKGAENGILIRSGEALETAQKLDAIVLDKTGTITEGQPSLTDVITANGFSEEDILAWSASVERASEHPLGEAIIRGAEDRSITLLDPKNFNAVPGHGVEANVEGRKVLLGNIKMMLDNNIDVGGLQDQSVTLADDGKTPMFVAVDGKAAGIVAVADTVKADSKEAIAQLKKMGLEVVMITGDNRRTADAIARQVGVDRVMAEVLPEDKAMNVQKLQNEGKRVAMVGDGINDAPALAQADIGLAIGTGTDVAIEASDITLIKGSLKGVVLAIQLSKATMRNIKQNLFGAFAYNTAGLPIAAGVFYPLFGLLLSPLIAAAAMAFSSVTVVTNANRLRKFQPKFSKAN</sequence>
<dbReference type="InterPro" id="IPR023299">
    <property type="entry name" value="ATPase_P-typ_cyto_dom_N"/>
</dbReference>
<evidence type="ECO:0000256" key="11">
    <source>
        <dbReference type="ARBA" id="ARBA00022840"/>
    </source>
</evidence>
<keyword evidence="11 18" id="KW-0067">ATP-binding</keyword>
<dbReference type="InterPro" id="IPR017969">
    <property type="entry name" value="Heavy-metal-associated_CS"/>
</dbReference>
<keyword evidence="17 18" id="KW-0472">Membrane</keyword>
<dbReference type="Gene3D" id="1.10.620.20">
    <property type="entry name" value="Ribonucleotide Reductase, subunit A"/>
    <property type="match status" value="1"/>
</dbReference>
<feature type="domain" description="HMA" evidence="20">
    <location>
        <begin position="131"/>
        <end position="197"/>
    </location>
</feature>
<feature type="transmembrane region" description="Helical" evidence="18">
    <location>
        <begin position="841"/>
        <end position="860"/>
    </location>
</feature>
<evidence type="ECO:0000313" key="21">
    <source>
        <dbReference type="EMBL" id="SHG37853.1"/>
    </source>
</evidence>
<dbReference type="InterPro" id="IPR023214">
    <property type="entry name" value="HAD_sf"/>
</dbReference>
<dbReference type="SUPFAM" id="SSF55008">
    <property type="entry name" value="HMA, heavy metal-associated domain"/>
    <property type="match status" value="2"/>
</dbReference>
<dbReference type="RefSeq" id="WP_073067770.1">
    <property type="nucleotide sequence ID" value="NZ_FQUS01000026.1"/>
</dbReference>
<keyword evidence="5 18" id="KW-1003">Cell membrane</keyword>
<comment type="subcellular location">
    <subcellularLocation>
        <location evidence="1">Cell membrane</location>
        <topology evidence="1">Multi-pass membrane protein</topology>
    </subcellularLocation>
</comment>
<keyword evidence="6 18" id="KW-0812">Transmembrane</keyword>
<evidence type="ECO:0000256" key="17">
    <source>
        <dbReference type="ARBA" id="ARBA00023136"/>
    </source>
</evidence>
<dbReference type="CDD" id="cd00371">
    <property type="entry name" value="HMA"/>
    <property type="match status" value="2"/>
</dbReference>
<dbReference type="InterPro" id="IPR006121">
    <property type="entry name" value="HMA_dom"/>
</dbReference>
<name>A0A1M5JCV7_9BACT</name>
<organism evidence="21 22">
    <name type="scientific">Fodinibius roseus</name>
    <dbReference type="NCBI Taxonomy" id="1194090"/>
    <lineage>
        <taxon>Bacteria</taxon>
        <taxon>Pseudomonadati</taxon>
        <taxon>Balneolota</taxon>
        <taxon>Balneolia</taxon>
        <taxon>Balneolales</taxon>
        <taxon>Balneolaceae</taxon>
        <taxon>Fodinibius</taxon>
    </lineage>
</organism>